<feature type="region of interest" description="Disordered" evidence="6">
    <location>
        <begin position="550"/>
        <end position="574"/>
    </location>
</feature>
<evidence type="ECO:0000313" key="8">
    <source>
        <dbReference type="EMBL" id="CRK11581.1"/>
    </source>
</evidence>
<gene>
    <name evidence="8" type="ORF">BN1708_010215</name>
    <name evidence="9" type="ORF">BN1723_015566</name>
</gene>
<dbReference type="InterPro" id="IPR045225">
    <property type="entry name" value="Uracil/uridine/allantoin_perm"/>
</dbReference>
<evidence type="ECO:0000256" key="1">
    <source>
        <dbReference type="ARBA" id="ARBA00004141"/>
    </source>
</evidence>
<dbReference type="EMBL" id="CVQI01031819">
    <property type="protein sequence ID" value="CRK39660.1"/>
    <property type="molecule type" value="Genomic_DNA"/>
</dbReference>
<dbReference type="Pfam" id="PF02133">
    <property type="entry name" value="Transp_cyt_pur"/>
    <property type="match status" value="1"/>
</dbReference>
<dbReference type="Proteomes" id="UP000044602">
    <property type="component" value="Unassembled WGS sequence"/>
</dbReference>
<feature type="transmembrane region" description="Helical" evidence="7">
    <location>
        <begin position="416"/>
        <end position="439"/>
    </location>
</feature>
<evidence type="ECO:0000256" key="4">
    <source>
        <dbReference type="ARBA" id="ARBA00022989"/>
    </source>
</evidence>
<evidence type="ECO:0000256" key="5">
    <source>
        <dbReference type="ARBA" id="ARBA00023136"/>
    </source>
</evidence>
<feature type="transmembrane region" description="Helical" evidence="7">
    <location>
        <begin position="349"/>
        <end position="371"/>
    </location>
</feature>
<keyword evidence="10" id="KW-1185">Reference proteome</keyword>
<proteinExistence type="inferred from homology"/>
<dbReference type="PANTHER" id="PTHR30618">
    <property type="entry name" value="NCS1 FAMILY PURINE/PYRIMIDINE TRANSPORTER"/>
    <property type="match status" value="1"/>
</dbReference>
<dbReference type="PANTHER" id="PTHR30618:SF0">
    <property type="entry name" value="PURINE-URACIL PERMEASE NCS1"/>
    <property type="match status" value="1"/>
</dbReference>
<evidence type="ECO:0000256" key="7">
    <source>
        <dbReference type="SAM" id="Phobius"/>
    </source>
</evidence>
<feature type="transmembrane region" description="Helical" evidence="7">
    <location>
        <begin position="127"/>
        <end position="149"/>
    </location>
</feature>
<keyword evidence="4 7" id="KW-1133">Transmembrane helix</keyword>
<evidence type="ECO:0000313" key="9">
    <source>
        <dbReference type="EMBL" id="CRK39660.1"/>
    </source>
</evidence>
<dbReference type="Gene3D" id="1.10.4160.10">
    <property type="entry name" value="Hydantoin permease"/>
    <property type="match status" value="1"/>
</dbReference>
<evidence type="ECO:0000256" key="3">
    <source>
        <dbReference type="ARBA" id="ARBA00022692"/>
    </source>
</evidence>
<dbReference type="AlphaFoldDB" id="A0A0G4N013"/>
<accession>A0A0G4N013</accession>
<name>A0A0G4N013_VERLO</name>
<comment type="similarity">
    <text evidence="2">Belongs to the purine-cytosine permease (2.A.39) family.</text>
</comment>
<dbReference type="CDD" id="cd11482">
    <property type="entry name" value="SLC-NCS1sbd_NRT1-like"/>
    <property type="match status" value="1"/>
</dbReference>
<protein>
    <recommendedName>
        <fullName evidence="12">Allantoin permease</fullName>
    </recommendedName>
</protein>
<keyword evidence="5 7" id="KW-0472">Membrane</keyword>
<feature type="transmembrane region" description="Helical" evidence="7">
    <location>
        <begin position="303"/>
        <end position="329"/>
    </location>
</feature>
<evidence type="ECO:0008006" key="12">
    <source>
        <dbReference type="Google" id="ProtNLM"/>
    </source>
</evidence>
<feature type="transmembrane region" description="Helical" evidence="7">
    <location>
        <begin position="392"/>
        <end position="410"/>
    </location>
</feature>
<reference evidence="10 11" key="1">
    <citation type="submission" date="2015-05" db="EMBL/GenBank/DDBJ databases">
        <authorList>
            <person name="Fogelqvist Johan"/>
        </authorList>
    </citation>
    <scope>NUCLEOTIDE SEQUENCE [LARGE SCALE GENOMIC DNA]</scope>
    <source>
        <strain evidence="8">VL1</strain>
        <strain evidence="9">VL2</strain>
    </source>
</reference>
<evidence type="ECO:0000313" key="10">
    <source>
        <dbReference type="Proteomes" id="UP000044602"/>
    </source>
</evidence>
<dbReference type="GO" id="GO:0005886">
    <property type="term" value="C:plasma membrane"/>
    <property type="evidence" value="ECO:0007669"/>
    <property type="project" value="TreeGrafter"/>
</dbReference>
<evidence type="ECO:0000313" key="11">
    <source>
        <dbReference type="Proteomes" id="UP000045706"/>
    </source>
</evidence>
<evidence type="ECO:0000256" key="2">
    <source>
        <dbReference type="ARBA" id="ARBA00008974"/>
    </source>
</evidence>
<feature type="transmembrane region" description="Helical" evidence="7">
    <location>
        <begin position="470"/>
        <end position="489"/>
    </location>
</feature>
<feature type="transmembrane region" description="Helical" evidence="7">
    <location>
        <begin position="90"/>
        <end position="115"/>
    </location>
</feature>
<dbReference type="GO" id="GO:0015205">
    <property type="term" value="F:nucleobase transmembrane transporter activity"/>
    <property type="evidence" value="ECO:0007669"/>
    <property type="project" value="TreeGrafter"/>
</dbReference>
<keyword evidence="3 7" id="KW-0812">Transmembrane</keyword>
<organism evidence="9 11">
    <name type="scientific">Verticillium longisporum</name>
    <name type="common">Verticillium dahliae var. longisporum</name>
    <dbReference type="NCBI Taxonomy" id="100787"/>
    <lineage>
        <taxon>Eukaryota</taxon>
        <taxon>Fungi</taxon>
        <taxon>Dikarya</taxon>
        <taxon>Ascomycota</taxon>
        <taxon>Pezizomycotina</taxon>
        <taxon>Sordariomycetes</taxon>
        <taxon>Hypocreomycetidae</taxon>
        <taxon>Glomerellales</taxon>
        <taxon>Plectosphaerellaceae</taxon>
        <taxon>Verticillium</taxon>
    </lineage>
</organism>
<dbReference type="Proteomes" id="UP000045706">
    <property type="component" value="Unassembled WGS sequence"/>
</dbReference>
<comment type="subcellular location">
    <subcellularLocation>
        <location evidence="1">Membrane</location>
        <topology evidence="1">Multi-pass membrane protein</topology>
    </subcellularLocation>
</comment>
<sequence>MASALRQRAAAVKADLAAKRKPSGWVLPRETASFAEEGTWTNIDCDVTPLDRRTWSVWTLGLYWGSDALNIQGWMAPAAIMVGGLTWREAILSIIIGSLVCTVPLVLNGFIGARLHVPYPIAARASFGWYFARFAVVTRAVTALFWHAIQTYTGSTAMTQMIRAIWPSYLDIPNHIPESVGITTQQMVSHLIFWIVQFPILLIPPHKLKWFFVTKVVLVLSTSTAAVIYMTSRAGGTGDIWDQPYQVHGSARRWLILSSISSITGGWYVKLEAPLISLADISRATIAVNISDFTRYLKKPGGVYYQIAFLPLIQLLVGIFGIICCSASRVVYGEYIWDPLDLASRWDGAGGRCFAFFFGLGWCIAQIGTNLSANVISCANDLTSLCPKYINIRRGVVITTITAAWIMQPWKIIHSAASLLSFMSGLGIFLAPIAALLGADYWLVHRQRLDVPGLYRAHGRYRYNKVGTNWRAVIAFLVSAVPNIPGLAAQVEPSLKKSIGGADKIYYMFYFWGFTSAFVVYVALSLVFPARETMIPETIYDDGEVLEGTYGPNERSGDTDSAHEKSHVDVGRKA</sequence>
<feature type="compositionally biased region" description="Basic and acidic residues" evidence="6">
    <location>
        <begin position="555"/>
        <end position="574"/>
    </location>
</feature>
<dbReference type="STRING" id="100787.A0A0G4N013"/>
<dbReference type="EMBL" id="CVQH01003002">
    <property type="protein sequence ID" value="CRK11581.1"/>
    <property type="molecule type" value="Genomic_DNA"/>
</dbReference>
<dbReference type="InterPro" id="IPR001248">
    <property type="entry name" value="Pur-cyt_permease"/>
</dbReference>
<feature type="transmembrane region" description="Helical" evidence="7">
    <location>
        <begin position="509"/>
        <end position="528"/>
    </location>
</feature>
<evidence type="ECO:0000256" key="6">
    <source>
        <dbReference type="SAM" id="MobiDB-lite"/>
    </source>
</evidence>